<dbReference type="AlphaFoldDB" id="A0A6A7ALB7"/>
<dbReference type="OrthoDB" id="3677062at2759"/>
<dbReference type="Proteomes" id="UP000799424">
    <property type="component" value="Unassembled WGS sequence"/>
</dbReference>
<protein>
    <submittedName>
        <fullName evidence="1">Uncharacterized protein</fullName>
    </submittedName>
</protein>
<keyword evidence="2" id="KW-1185">Reference proteome</keyword>
<evidence type="ECO:0000313" key="1">
    <source>
        <dbReference type="EMBL" id="KAF2833488.1"/>
    </source>
</evidence>
<reference evidence="1" key="1">
    <citation type="journal article" date="2020" name="Stud. Mycol.">
        <title>101 Dothideomycetes genomes: a test case for predicting lifestyles and emergence of pathogens.</title>
        <authorList>
            <person name="Haridas S."/>
            <person name="Albert R."/>
            <person name="Binder M."/>
            <person name="Bloem J."/>
            <person name="Labutti K."/>
            <person name="Salamov A."/>
            <person name="Andreopoulos B."/>
            <person name="Baker S."/>
            <person name="Barry K."/>
            <person name="Bills G."/>
            <person name="Bluhm B."/>
            <person name="Cannon C."/>
            <person name="Castanera R."/>
            <person name="Culley D."/>
            <person name="Daum C."/>
            <person name="Ezra D."/>
            <person name="Gonzalez J."/>
            <person name="Henrissat B."/>
            <person name="Kuo A."/>
            <person name="Liang C."/>
            <person name="Lipzen A."/>
            <person name="Lutzoni F."/>
            <person name="Magnuson J."/>
            <person name="Mondo S."/>
            <person name="Nolan M."/>
            <person name="Ohm R."/>
            <person name="Pangilinan J."/>
            <person name="Park H.-J."/>
            <person name="Ramirez L."/>
            <person name="Alfaro M."/>
            <person name="Sun H."/>
            <person name="Tritt A."/>
            <person name="Yoshinaga Y."/>
            <person name="Zwiers L.-H."/>
            <person name="Turgeon B."/>
            <person name="Goodwin S."/>
            <person name="Spatafora J."/>
            <person name="Crous P."/>
            <person name="Grigoriev I."/>
        </authorList>
    </citation>
    <scope>NUCLEOTIDE SEQUENCE</scope>
    <source>
        <strain evidence="1">CBS 113818</strain>
    </source>
</reference>
<gene>
    <name evidence="1" type="ORF">CC86DRAFT_461842</name>
</gene>
<name>A0A6A7ALB7_9PLEO</name>
<dbReference type="EMBL" id="MU006216">
    <property type="protein sequence ID" value="KAF2833488.1"/>
    <property type="molecule type" value="Genomic_DNA"/>
</dbReference>
<accession>A0A6A7ALB7</accession>
<organism evidence="1 2">
    <name type="scientific">Ophiobolus disseminans</name>
    <dbReference type="NCBI Taxonomy" id="1469910"/>
    <lineage>
        <taxon>Eukaryota</taxon>
        <taxon>Fungi</taxon>
        <taxon>Dikarya</taxon>
        <taxon>Ascomycota</taxon>
        <taxon>Pezizomycotina</taxon>
        <taxon>Dothideomycetes</taxon>
        <taxon>Pleosporomycetidae</taxon>
        <taxon>Pleosporales</taxon>
        <taxon>Pleosporineae</taxon>
        <taxon>Phaeosphaeriaceae</taxon>
        <taxon>Ophiobolus</taxon>
    </lineage>
</organism>
<evidence type="ECO:0000313" key="2">
    <source>
        <dbReference type="Proteomes" id="UP000799424"/>
    </source>
</evidence>
<proteinExistence type="predicted"/>
<sequence length="165" mass="18892">MAVRVAYIWTQEDSGIWNDWSSVTDLSVWTLRRHDFPFLDKLNYNVWIKDDEYSDVFGRMDHIWLWIRDAAPTSTATELTQFTTDNTALTQQQSYAASFLARLAAFLLQTPRPQLKRNFGTLPCDLASLSLDPNSPKPDALTTRTCQHLIPILKFAMRASPDVVP</sequence>